<reference evidence="1" key="1">
    <citation type="journal article" date="2019" name="bioRxiv">
        <title>The Genome of the Zebra Mussel, Dreissena polymorpha: A Resource for Invasive Species Research.</title>
        <authorList>
            <person name="McCartney M.A."/>
            <person name="Auch B."/>
            <person name="Kono T."/>
            <person name="Mallez S."/>
            <person name="Zhang Y."/>
            <person name="Obille A."/>
            <person name="Becker A."/>
            <person name="Abrahante J.E."/>
            <person name="Garbe J."/>
            <person name="Badalamenti J.P."/>
            <person name="Herman A."/>
            <person name="Mangelson H."/>
            <person name="Liachko I."/>
            <person name="Sullivan S."/>
            <person name="Sone E.D."/>
            <person name="Koren S."/>
            <person name="Silverstein K.A.T."/>
            <person name="Beckman K.B."/>
            <person name="Gohl D.M."/>
        </authorList>
    </citation>
    <scope>NUCLEOTIDE SEQUENCE</scope>
    <source>
        <strain evidence="1">Duluth1</strain>
        <tissue evidence="1">Whole animal</tissue>
    </source>
</reference>
<reference evidence="1" key="2">
    <citation type="submission" date="2020-11" db="EMBL/GenBank/DDBJ databases">
        <authorList>
            <person name="McCartney M.A."/>
            <person name="Auch B."/>
            <person name="Kono T."/>
            <person name="Mallez S."/>
            <person name="Becker A."/>
            <person name="Gohl D.M."/>
            <person name="Silverstein K.A.T."/>
            <person name="Koren S."/>
            <person name="Bechman K.B."/>
            <person name="Herman A."/>
            <person name="Abrahante J.E."/>
            <person name="Garbe J."/>
        </authorList>
    </citation>
    <scope>NUCLEOTIDE SEQUENCE</scope>
    <source>
        <strain evidence="1">Duluth1</strain>
        <tissue evidence="1">Whole animal</tissue>
    </source>
</reference>
<gene>
    <name evidence="1" type="ORF">DPMN_119237</name>
</gene>
<sequence>MAVVGKESAAVQGVAPFTLDTTFIQLTDTSQAITVEPPSPAPPQQCDNRAVKRRLDTNGEHAVSAVKPATTCCSHCSLNELNVLKKRKMELQIRLYKAQLARLGEE</sequence>
<proteinExistence type="predicted"/>
<dbReference type="AlphaFoldDB" id="A0A9D4GPJ5"/>
<accession>A0A9D4GPJ5</accession>
<dbReference type="Proteomes" id="UP000828390">
    <property type="component" value="Unassembled WGS sequence"/>
</dbReference>
<protein>
    <submittedName>
        <fullName evidence="1">Uncharacterized protein</fullName>
    </submittedName>
</protein>
<comment type="caution">
    <text evidence="1">The sequence shown here is derived from an EMBL/GenBank/DDBJ whole genome shotgun (WGS) entry which is preliminary data.</text>
</comment>
<dbReference type="EMBL" id="JAIWYP010000005">
    <property type="protein sequence ID" value="KAH3817682.1"/>
    <property type="molecule type" value="Genomic_DNA"/>
</dbReference>
<name>A0A9D4GPJ5_DREPO</name>
<keyword evidence="2" id="KW-1185">Reference proteome</keyword>
<evidence type="ECO:0000313" key="1">
    <source>
        <dbReference type="EMBL" id="KAH3817682.1"/>
    </source>
</evidence>
<evidence type="ECO:0000313" key="2">
    <source>
        <dbReference type="Proteomes" id="UP000828390"/>
    </source>
</evidence>
<organism evidence="1 2">
    <name type="scientific">Dreissena polymorpha</name>
    <name type="common">Zebra mussel</name>
    <name type="synonym">Mytilus polymorpha</name>
    <dbReference type="NCBI Taxonomy" id="45954"/>
    <lineage>
        <taxon>Eukaryota</taxon>
        <taxon>Metazoa</taxon>
        <taxon>Spiralia</taxon>
        <taxon>Lophotrochozoa</taxon>
        <taxon>Mollusca</taxon>
        <taxon>Bivalvia</taxon>
        <taxon>Autobranchia</taxon>
        <taxon>Heteroconchia</taxon>
        <taxon>Euheterodonta</taxon>
        <taxon>Imparidentia</taxon>
        <taxon>Neoheterodontei</taxon>
        <taxon>Myida</taxon>
        <taxon>Dreissenoidea</taxon>
        <taxon>Dreissenidae</taxon>
        <taxon>Dreissena</taxon>
    </lineage>
</organism>